<dbReference type="GeneID" id="108569170"/>
<evidence type="ECO:0000313" key="3">
    <source>
        <dbReference type="RefSeq" id="XP_017786108.1"/>
    </source>
</evidence>
<accession>A0ABM1NH08</accession>
<dbReference type="RefSeq" id="XP_017786108.1">
    <property type="nucleotide sequence ID" value="XM_017930619.1"/>
</dbReference>
<gene>
    <name evidence="3" type="primary">LOC108569170</name>
</gene>
<organism evidence="2 3">
    <name type="scientific">Nicrophorus vespilloides</name>
    <name type="common">Boreal carrion beetle</name>
    <dbReference type="NCBI Taxonomy" id="110193"/>
    <lineage>
        <taxon>Eukaryota</taxon>
        <taxon>Metazoa</taxon>
        <taxon>Ecdysozoa</taxon>
        <taxon>Arthropoda</taxon>
        <taxon>Hexapoda</taxon>
        <taxon>Insecta</taxon>
        <taxon>Pterygota</taxon>
        <taxon>Neoptera</taxon>
        <taxon>Endopterygota</taxon>
        <taxon>Coleoptera</taxon>
        <taxon>Polyphaga</taxon>
        <taxon>Staphyliniformia</taxon>
        <taxon>Silphidae</taxon>
        <taxon>Nicrophorinae</taxon>
        <taxon>Nicrophorus</taxon>
    </lineage>
</organism>
<sequence length="192" mass="22167">MTIFSKVTNTDMSQMKKTIDEMKDKKSEAVSKKDFEALLSKAKSGDLKSLLELKQGLKGLIQEAKDKKQLPPAAHEIVDPYLSKAKKIDAKYILDLMGKGLNILKKKLDEPVAKPGERRPMKFPYTFSAKIAQFPWVYYAKNNWIYRYYFISLICCLPIFSKISKLSNSEGNKKKWQASLDKEEAEYKEHHH</sequence>
<keyword evidence="1" id="KW-0175">Coiled coil</keyword>
<evidence type="ECO:0000256" key="1">
    <source>
        <dbReference type="SAM" id="Coils"/>
    </source>
</evidence>
<evidence type="ECO:0000313" key="2">
    <source>
        <dbReference type="Proteomes" id="UP000695000"/>
    </source>
</evidence>
<name>A0ABM1NH08_NICVS</name>
<feature type="coiled-coil region" evidence="1">
    <location>
        <begin position="12"/>
        <end position="67"/>
    </location>
</feature>
<protein>
    <submittedName>
        <fullName evidence="3">Uncharacterized protein LOC108569170</fullName>
    </submittedName>
</protein>
<reference evidence="3" key="1">
    <citation type="submission" date="2025-08" db="UniProtKB">
        <authorList>
            <consortium name="RefSeq"/>
        </authorList>
    </citation>
    <scope>IDENTIFICATION</scope>
    <source>
        <tissue evidence="3">Whole Larva</tissue>
    </source>
</reference>
<dbReference type="Proteomes" id="UP000695000">
    <property type="component" value="Unplaced"/>
</dbReference>
<keyword evidence="2" id="KW-1185">Reference proteome</keyword>
<proteinExistence type="predicted"/>